<protein>
    <submittedName>
        <fullName evidence="1">Uncharacterized protein</fullName>
    </submittedName>
</protein>
<proteinExistence type="predicted"/>
<dbReference type="AlphaFoldDB" id="A0A9D4KU20"/>
<evidence type="ECO:0000313" key="2">
    <source>
        <dbReference type="Proteomes" id="UP000828390"/>
    </source>
</evidence>
<evidence type="ECO:0000313" key="1">
    <source>
        <dbReference type="EMBL" id="KAH3845232.1"/>
    </source>
</evidence>
<gene>
    <name evidence="1" type="ORF">DPMN_087507</name>
</gene>
<sequence>MFNLLFCVGVIDEAEPPASRVWGCAALNKVGRRYQISHTWDHTLTSLTPTISGVNVSQQ</sequence>
<name>A0A9D4KU20_DREPO</name>
<dbReference type="Proteomes" id="UP000828390">
    <property type="component" value="Unassembled WGS sequence"/>
</dbReference>
<dbReference type="EMBL" id="JAIWYP010000003">
    <property type="protein sequence ID" value="KAH3845232.1"/>
    <property type="molecule type" value="Genomic_DNA"/>
</dbReference>
<keyword evidence="2" id="KW-1185">Reference proteome</keyword>
<reference evidence="1" key="2">
    <citation type="submission" date="2020-11" db="EMBL/GenBank/DDBJ databases">
        <authorList>
            <person name="McCartney M.A."/>
            <person name="Auch B."/>
            <person name="Kono T."/>
            <person name="Mallez S."/>
            <person name="Becker A."/>
            <person name="Gohl D.M."/>
            <person name="Silverstein K.A.T."/>
            <person name="Koren S."/>
            <person name="Bechman K.B."/>
            <person name="Herman A."/>
            <person name="Abrahante J.E."/>
            <person name="Garbe J."/>
        </authorList>
    </citation>
    <scope>NUCLEOTIDE SEQUENCE</scope>
    <source>
        <strain evidence="1">Duluth1</strain>
        <tissue evidence="1">Whole animal</tissue>
    </source>
</reference>
<accession>A0A9D4KU20</accession>
<organism evidence="1 2">
    <name type="scientific">Dreissena polymorpha</name>
    <name type="common">Zebra mussel</name>
    <name type="synonym">Mytilus polymorpha</name>
    <dbReference type="NCBI Taxonomy" id="45954"/>
    <lineage>
        <taxon>Eukaryota</taxon>
        <taxon>Metazoa</taxon>
        <taxon>Spiralia</taxon>
        <taxon>Lophotrochozoa</taxon>
        <taxon>Mollusca</taxon>
        <taxon>Bivalvia</taxon>
        <taxon>Autobranchia</taxon>
        <taxon>Heteroconchia</taxon>
        <taxon>Euheterodonta</taxon>
        <taxon>Imparidentia</taxon>
        <taxon>Neoheterodontei</taxon>
        <taxon>Myida</taxon>
        <taxon>Dreissenoidea</taxon>
        <taxon>Dreissenidae</taxon>
        <taxon>Dreissena</taxon>
    </lineage>
</organism>
<reference evidence="1" key="1">
    <citation type="journal article" date="2019" name="bioRxiv">
        <title>The Genome of the Zebra Mussel, Dreissena polymorpha: A Resource for Invasive Species Research.</title>
        <authorList>
            <person name="McCartney M.A."/>
            <person name="Auch B."/>
            <person name="Kono T."/>
            <person name="Mallez S."/>
            <person name="Zhang Y."/>
            <person name="Obille A."/>
            <person name="Becker A."/>
            <person name="Abrahante J.E."/>
            <person name="Garbe J."/>
            <person name="Badalamenti J.P."/>
            <person name="Herman A."/>
            <person name="Mangelson H."/>
            <person name="Liachko I."/>
            <person name="Sullivan S."/>
            <person name="Sone E.D."/>
            <person name="Koren S."/>
            <person name="Silverstein K.A.T."/>
            <person name="Beckman K.B."/>
            <person name="Gohl D.M."/>
        </authorList>
    </citation>
    <scope>NUCLEOTIDE SEQUENCE</scope>
    <source>
        <strain evidence="1">Duluth1</strain>
        <tissue evidence="1">Whole animal</tissue>
    </source>
</reference>
<comment type="caution">
    <text evidence="1">The sequence shown here is derived from an EMBL/GenBank/DDBJ whole genome shotgun (WGS) entry which is preliminary data.</text>
</comment>